<gene>
    <name evidence="2" type="ORF">FEZ63_15585</name>
</gene>
<sequence length="170" mass="18756">MTAMGDAIESLRRELEDAFQNRAHLYRLMLDELESEVGHDRAVVLMSRALERRGREVAAVLFSDTPPEPEAVGRRFLSVSPDGGRMYPHEAEVTPCAMEIRVHRCPLKDAWRASNLPADRVATLCRLAGAFDKGLFEAAGVGFSNATWSEQRGGGCCWIKLEQPDQVAGG</sequence>
<proteinExistence type="predicted"/>
<evidence type="ECO:0000313" key="3">
    <source>
        <dbReference type="Proteomes" id="UP000325684"/>
    </source>
</evidence>
<dbReference type="EMBL" id="VCMV01000024">
    <property type="protein sequence ID" value="KAB0266178.1"/>
    <property type="molecule type" value="Genomic_DNA"/>
</dbReference>
<dbReference type="OrthoDB" id="5454254at2"/>
<name>A0A5N3P8Y4_9HYPH</name>
<dbReference type="InterPro" id="IPR026002">
    <property type="entry name" value="ATC_hydrolase-like"/>
</dbReference>
<keyword evidence="3" id="KW-1185">Reference proteome</keyword>
<dbReference type="Pfam" id="PF14196">
    <property type="entry name" value="ATC_hydrolase"/>
    <property type="match status" value="1"/>
</dbReference>
<comment type="caution">
    <text evidence="2">The sequence shown here is derived from an EMBL/GenBank/DDBJ whole genome shotgun (WGS) entry which is preliminary data.</text>
</comment>
<evidence type="ECO:0008006" key="4">
    <source>
        <dbReference type="Google" id="ProtNLM"/>
    </source>
</evidence>
<protein>
    <recommendedName>
        <fullName evidence="4">L-2-amino-thiazoline-4-carboxylic acid hydrolase</fullName>
    </recommendedName>
</protein>
<organism evidence="2 3">
    <name type="scientific">Microvirga brassicacearum</name>
    <dbReference type="NCBI Taxonomy" id="2580413"/>
    <lineage>
        <taxon>Bacteria</taxon>
        <taxon>Pseudomonadati</taxon>
        <taxon>Pseudomonadota</taxon>
        <taxon>Alphaproteobacteria</taxon>
        <taxon>Hyphomicrobiales</taxon>
        <taxon>Methylobacteriaceae</taxon>
        <taxon>Microvirga</taxon>
    </lineage>
</organism>
<keyword evidence="1" id="KW-0175">Coiled coil</keyword>
<evidence type="ECO:0000256" key="1">
    <source>
        <dbReference type="SAM" id="Coils"/>
    </source>
</evidence>
<dbReference type="AlphaFoldDB" id="A0A5N3P8Y4"/>
<evidence type="ECO:0000313" key="2">
    <source>
        <dbReference type="EMBL" id="KAB0266178.1"/>
    </source>
</evidence>
<dbReference type="Proteomes" id="UP000325684">
    <property type="component" value="Unassembled WGS sequence"/>
</dbReference>
<accession>A0A5N3P8Y4</accession>
<reference evidence="2 3" key="1">
    <citation type="journal article" date="2019" name="Microorganisms">
        <title>Genome Insights into the Novel Species Microvirga brassicacearum, a Rapeseed Endophyte with Biotechnological Potential.</title>
        <authorList>
            <person name="Jimenez-Gomez A."/>
            <person name="Saati-Santamaria Z."/>
            <person name="Igual J.M."/>
            <person name="Rivas R."/>
            <person name="Mateos P.F."/>
            <person name="Garcia-Fraile P."/>
        </authorList>
    </citation>
    <scope>NUCLEOTIDE SEQUENCE [LARGE SCALE GENOMIC DNA]</scope>
    <source>
        <strain evidence="2 3">CDVBN77</strain>
    </source>
</reference>
<feature type="coiled-coil region" evidence="1">
    <location>
        <begin position="1"/>
        <end position="28"/>
    </location>
</feature>